<gene>
    <name evidence="1" type="ORF">FRE64_14135</name>
</gene>
<dbReference type="KEGG" id="enn:FRE64_14135"/>
<accession>A0A5B8NPM0</accession>
<reference evidence="1" key="1">
    <citation type="submission" date="2019-08" db="EMBL/GenBank/DDBJ databases">
        <title>Carotenoids and Carotenoid Binding Proteins in the Halophilic Cyanobacterium Euhalothece sp. ZM00.</title>
        <authorList>
            <person name="Cho S.M."/>
            <person name="Song J.Y."/>
            <person name="Park Y.-I."/>
        </authorList>
    </citation>
    <scope>NUCLEOTIDE SEQUENCE [LARGE SCALE GENOMIC DNA]</scope>
    <source>
        <strain evidence="1">Z-M001</strain>
    </source>
</reference>
<dbReference type="RefSeq" id="WP_146296818.1">
    <property type="nucleotide sequence ID" value="NZ_CP042326.1"/>
</dbReference>
<protein>
    <submittedName>
        <fullName evidence="1">Uncharacterized protein</fullName>
    </submittedName>
</protein>
<evidence type="ECO:0000313" key="2">
    <source>
        <dbReference type="Proteomes" id="UP000318453"/>
    </source>
</evidence>
<keyword evidence="2" id="KW-1185">Reference proteome</keyword>
<organism evidence="1 2">
    <name type="scientific">Euhalothece natronophila Z-M001</name>
    <dbReference type="NCBI Taxonomy" id="522448"/>
    <lineage>
        <taxon>Bacteria</taxon>
        <taxon>Bacillati</taxon>
        <taxon>Cyanobacteriota</taxon>
        <taxon>Cyanophyceae</taxon>
        <taxon>Oscillatoriophycideae</taxon>
        <taxon>Chroococcales</taxon>
        <taxon>Halothecacae</taxon>
        <taxon>Halothece cluster</taxon>
        <taxon>Euhalothece</taxon>
    </lineage>
</organism>
<sequence>MTNATLKQQEFSKDQPNWENLRIAIAASSGFKSWQLEKGLQSSPDELDEQVRAYLRETLETLAY</sequence>
<dbReference type="EMBL" id="CP042326">
    <property type="protein sequence ID" value="QDZ40978.1"/>
    <property type="molecule type" value="Genomic_DNA"/>
</dbReference>
<dbReference type="OrthoDB" id="573503at2"/>
<evidence type="ECO:0000313" key="1">
    <source>
        <dbReference type="EMBL" id="QDZ40978.1"/>
    </source>
</evidence>
<proteinExistence type="predicted"/>
<name>A0A5B8NPM0_9CHRO</name>
<dbReference type="Proteomes" id="UP000318453">
    <property type="component" value="Chromosome"/>
</dbReference>
<dbReference type="AlphaFoldDB" id="A0A5B8NPM0"/>